<reference evidence="5" key="2">
    <citation type="submission" date="2021-01" db="EMBL/GenBank/DDBJ databases">
        <authorList>
            <person name="Hahn C.R."/>
            <person name="Youssef N.H."/>
            <person name="Elshahed M."/>
        </authorList>
    </citation>
    <scope>NUCLEOTIDE SEQUENCE</scope>
    <source>
        <strain evidence="5">Zod_Metabat.24</strain>
    </source>
</reference>
<dbReference type="InterPro" id="IPR023343">
    <property type="entry name" value="Penicillin_amidase_dom1"/>
</dbReference>
<keyword evidence="2" id="KW-0378">Hydrolase</keyword>
<name>A0A9D8PPQ8_9DELT</name>
<dbReference type="Gene3D" id="3.60.20.10">
    <property type="entry name" value="Glutamine Phosphoribosylpyrophosphate, subunit 1, domain 1"/>
    <property type="match status" value="1"/>
</dbReference>
<evidence type="ECO:0000256" key="3">
    <source>
        <dbReference type="ARBA" id="ARBA00023145"/>
    </source>
</evidence>
<keyword evidence="3" id="KW-0865">Zymogen</keyword>
<dbReference type="InterPro" id="IPR029055">
    <property type="entry name" value="Ntn_hydrolases_N"/>
</dbReference>
<dbReference type="PIRSF" id="PIRSF001227">
    <property type="entry name" value="Pen_acylase"/>
    <property type="match status" value="1"/>
</dbReference>
<evidence type="ECO:0000256" key="2">
    <source>
        <dbReference type="ARBA" id="ARBA00022801"/>
    </source>
</evidence>
<dbReference type="PANTHER" id="PTHR34218:SF4">
    <property type="entry name" value="ACYL-HOMOSERINE LACTONE ACYLASE QUIP"/>
    <property type="match status" value="1"/>
</dbReference>
<dbReference type="AlphaFoldDB" id="A0A9D8PPQ8"/>
<dbReference type="Gene3D" id="1.10.439.10">
    <property type="entry name" value="Penicillin Amidohydrolase, domain 1"/>
    <property type="match status" value="1"/>
</dbReference>
<comment type="similarity">
    <text evidence="1">Belongs to the peptidase S45 family.</text>
</comment>
<gene>
    <name evidence="5" type="ORF">JW984_10610</name>
</gene>
<keyword evidence="4" id="KW-0479">Metal-binding</keyword>
<reference evidence="5" key="1">
    <citation type="journal article" date="2021" name="Environ. Microbiol.">
        <title>Genomic characterization of three novel Desulfobacterota classes expand the metabolic and phylogenetic diversity of the phylum.</title>
        <authorList>
            <person name="Murphy C.L."/>
            <person name="Biggerstaff J."/>
            <person name="Eichhorn A."/>
            <person name="Ewing E."/>
            <person name="Shahan R."/>
            <person name="Soriano D."/>
            <person name="Stewart S."/>
            <person name="VanMol K."/>
            <person name="Walker R."/>
            <person name="Walters P."/>
            <person name="Elshahed M.S."/>
            <person name="Youssef N.H."/>
        </authorList>
    </citation>
    <scope>NUCLEOTIDE SEQUENCE</scope>
    <source>
        <strain evidence="5">Zod_Metabat.24</strain>
    </source>
</reference>
<dbReference type="Gene3D" id="2.30.120.10">
    <property type="match status" value="1"/>
</dbReference>
<proteinExistence type="inferred from homology"/>
<accession>A0A9D8PPQ8</accession>
<comment type="cofactor">
    <cofactor evidence="4">
        <name>Ca(2+)</name>
        <dbReference type="ChEBI" id="CHEBI:29108"/>
    </cofactor>
    <text evidence="4">Binds 1 Ca(2+) ion per dimer.</text>
</comment>
<dbReference type="Proteomes" id="UP000809273">
    <property type="component" value="Unassembled WGS sequence"/>
</dbReference>
<evidence type="ECO:0000313" key="6">
    <source>
        <dbReference type="Proteomes" id="UP000809273"/>
    </source>
</evidence>
<dbReference type="PANTHER" id="PTHR34218">
    <property type="entry name" value="PEPTIDASE S45 PENICILLIN AMIDASE"/>
    <property type="match status" value="1"/>
</dbReference>
<dbReference type="InterPro" id="IPR043146">
    <property type="entry name" value="Penicillin_amidase_N_B-knob"/>
</dbReference>
<dbReference type="SUPFAM" id="SSF56235">
    <property type="entry name" value="N-terminal nucleophile aminohydrolases (Ntn hydrolases)"/>
    <property type="match status" value="1"/>
</dbReference>
<dbReference type="CDD" id="cd03747">
    <property type="entry name" value="Ntn_PGA_like"/>
    <property type="match status" value="1"/>
</dbReference>
<dbReference type="Pfam" id="PF01804">
    <property type="entry name" value="Penicil_amidase"/>
    <property type="match status" value="1"/>
</dbReference>
<dbReference type="InterPro" id="IPR014395">
    <property type="entry name" value="Pen/GL7ACA/AHL_acylase"/>
</dbReference>
<dbReference type="GO" id="GO:0046872">
    <property type="term" value="F:metal ion binding"/>
    <property type="evidence" value="ECO:0007669"/>
    <property type="project" value="UniProtKB-KW"/>
</dbReference>
<dbReference type="GO" id="GO:0017000">
    <property type="term" value="P:antibiotic biosynthetic process"/>
    <property type="evidence" value="ECO:0007669"/>
    <property type="project" value="InterPro"/>
</dbReference>
<dbReference type="EMBL" id="JAFGIX010000054">
    <property type="protein sequence ID" value="MBN1573633.1"/>
    <property type="molecule type" value="Genomic_DNA"/>
</dbReference>
<evidence type="ECO:0000256" key="4">
    <source>
        <dbReference type="PIRSR" id="PIRSR001227-2"/>
    </source>
</evidence>
<evidence type="ECO:0000256" key="1">
    <source>
        <dbReference type="ARBA" id="ARBA00006586"/>
    </source>
</evidence>
<sequence>MRFLKWTLAIILILLLGTVGVFFGYLKSTVADYNGEIKVKGLKEKVEIIRDSYGVPHIFAENNEDAYFAIGYATAQDRLFQMEIIRAAGKGRLSEIFGKDMVKADILYRTVFSPCDVKKVYEDMSPEPKAVLEAYVKGINHYIENMEEPLPFEFLLLNHKPGPWKPEDVISITVFNSWFFSSSFKRDLMYATFIDHVGDEMASEIFPPNREYELDYYNPSKTALYDKEGGIYENSPALAGGYDDDTSLKLLNVMGEAETKLTEIGLSPITEACNNFGISGEKSKTGMPILAHDCHIPKSIPSMFYECHMVTPTTNISGQVSVGLPVFWSGQIETAGWVYTGAFVDELDFYIERVNPENRDQYLYKGKWEDMEIKKEIIKVKGGKDVELNVRLTVHGPVVDDIIADAVKGVVSKDELLSMRWAGTDITNQFEVAYLVTEKMNDVDSFIKGFGDWGFPAAHMIVGDSNGDLGYILGAGIPIRMGFSGSLPMPGWTGEYEWQGYVSPDKKPIVKNPKKGFINSSNSRYPVPVDYPFELGNVCSSHYRALRVNEIIEETISEKGGFGMEDINKVYGDVYVVMGRDFVPLIIESLKGKELTDNEKRALEELSSWDYMSDKGEIAPAIFQATLVHMVKNSFSNRLGDDLYNEFIKVNSNVFKGLGNIMKDEDSKWFDDPDTPEIEKRGDMLAKSFRDAVKFLEKERGKNIDGWVWGEMFTLTLEHPFSKKVPLLKYFADIGPYPMSGGFIVPYATTPMLNDPYRPSGISQARHVIDCSDNRNSKVVSMPGISGNFMSPHYDDQFDMWYNFEFRTLMLYRNQVEKDAKYRLTMVPE</sequence>
<evidence type="ECO:0000313" key="5">
    <source>
        <dbReference type="EMBL" id="MBN1573633.1"/>
    </source>
</evidence>
<keyword evidence="4" id="KW-0106">Calcium</keyword>
<dbReference type="InterPro" id="IPR043147">
    <property type="entry name" value="Penicillin_amidase_A-knob"/>
</dbReference>
<dbReference type="GO" id="GO:0016811">
    <property type="term" value="F:hydrolase activity, acting on carbon-nitrogen (but not peptide) bonds, in linear amides"/>
    <property type="evidence" value="ECO:0007669"/>
    <property type="project" value="InterPro"/>
</dbReference>
<dbReference type="InterPro" id="IPR002692">
    <property type="entry name" value="S45"/>
</dbReference>
<organism evidence="5 6">
    <name type="scientific">Candidatus Zymogenus saltonus</name>
    <dbReference type="NCBI Taxonomy" id="2844893"/>
    <lineage>
        <taxon>Bacteria</taxon>
        <taxon>Deltaproteobacteria</taxon>
        <taxon>Candidatus Zymogenia</taxon>
        <taxon>Candidatus Zymogeniales</taxon>
        <taxon>Candidatus Zymogenaceae</taxon>
        <taxon>Candidatus Zymogenus</taxon>
    </lineage>
</organism>
<dbReference type="Gene3D" id="1.10.1400.10">
    <property type="match status" value="1"/>
</dbReference>
<protein>
    <submittedName>
        <fullName evidence="5">Penicillin acylase family protein</fullName>
    </submittedName>
</protein>
<comment type="caution">
    <text evidence="5">The sequence shown here is derived from an EMBL/GenBank/DDBJ whole genome shotgun (WGS) entry which is preliminary data.</text>
</comment>
<feature type="binding site" evidence="4">
    <location>
        <position position="345"/>
    </location>
    <ligand>
        <name>Ca(2+)</name>
        <dbReference type="ChEBI" id="CHEBI:29108"/>
    </ligand>
</feature>
<feature type="binding site" evidence="4">
    <location>
        <position position="348"/>
    </location>
    <ligand>
        <name>Ca(2+)</name>
        <dbReference type="ChEBI" id="CHEBI:29108"/>
    </ligand>
</feature>